<gene>
    <name evidence="1" type="ORF">rCG_33037</name>
</gene>
<name>A6HJN8_RAT</name>
<protein>
    <submittedName>
        <fullName evidence="1">RCG33037</fullName>
    </submittedName>
</protein>
<accession>A6HJN8</accession>
<evidence type="ECO:0000313" key="1">
    <source>
        <dbReference type="EMBL" id="EDM06243.1"/>
    </source>
</evidence>
<reference evidence="1 2" key="1">
    <citation type="submission" date="2005-07" db="EMBL/GenBank/DDBJ databases">
        <authorList>
            <person name="Mural R.J."/>
            <person name="Li P.W."/>
            <person name="Adams M.D."/>
            <person name="Amanatides P.G."/>
            <person name="Baden-Tillson H."/>
            <person name="Barnstead M."/>
            <person name="Chin S.H."/>
            <person name="Dew I."/>
            <person name="Evans C.A."/>
            <person name="Ferriera S."/>
            <person name="Flanigan M."/>
            <person name="Fosler C."/>
            <person name="Glodek A."/>
            <person name="Gu Z."/>
            <person name="Holt R.A."/>
            <person name="Jennings D."/>
            <person name="Kraft C.L."/>
            <person name="Lu F."/>
            <person name="Nguyen T."/>
            <person name="Nusskern D.R."/>
            <person name="Pfannkoch C.M."/>
            <person name="Sitter C."/>
            <person name="Sutton G.G."/>
            <person name="Venter J.C."/>
            <person name="Wang Z."/>
            <person name="Woodage T."/>
            <person name="Zheng X.H."/>
            <person name="Zhong F."/>
        </authorList>
    </citation>
    <scope>NUCLEOTIDE SEQUENCE [LARGE SCALE GENOMIC DNA]</scope>
    <source>
        <strain>BN</strain>
        <strain evidence="2">Sprague-Dawley</strain>
    </source>
</reference>
<organism evidence="1 2">
    <name type="scientific">Rattus norvegicus</name>
    <name type="common">Rat</name>
    <dbReference type="NCBI Taxonomy" id="10116"/>
    <lineage>
        <taxon>Eukaryota</taxon>
        <taxon>Metazoa</taxon>
        <taxon>Chordata</taxon>
        <taxon>Craniata</taxon>
        <taxon>Vertebrata</taxon>
        <taxon>Euteleostomi</taxon>
        <taxon>Mammalia</taxon>
        <taxon>Eutheria</taxon>
        <taxon>Euarchontoglires</taxon>
        <taxon>Glires</taxon>
        <taxon>Rodentia</taxon>
        <taxon>Myomorpha</taxon>
        <taxon>Muroidea</taxon>
        <taxon>Muridae</taxon>
        <taxon>Murinae</taxon>
        <taxon>Rattus</taxon>
    </lineage>
</organism>
<evidence type="ECO:0000313" key="2">
    <source>
        <dbReference type="Proteomes" id="UP000234681"/>
    </source>
</evidence>
<dbReference type="Proteomes" id="UP000234681">
    <property type="component" value="Chromosome 10"/>
</dbReference>
<dbReference type="AlphaFoldDB" id="A6HJN8"/>
<dbReference type="EMBL" id="CH473948">
    <property type="protein sequence ID" value="EDM06243.1"/>
    <property type="molecule type" value="Genomic_DNA"/>
</dbReference>
<sequence>MWHNSLAISILHTGNTPSGFWIIFKPSARRTRCLGLQAMPHDIAPRPQGSRSALWFAHL</sequence>
<proteinExistence type="predicted"/>